<organism evidence="3">
    <name type="scientific">bioreactor metagenome</name>
    <dbReference type="NCBI Taxonomy" id="1076179"/>
    <lineage>
        <taxon>unclassified sequences</taxon>
        <taxon>metagenomes</taxon>
        <taxon>ecological metagenomes</taxon>
    </lineage>
</organism>
<evidence type="ECO:0000256" key="1">
    <source>
        <dbReference type="ARBA" id="ARBA00023027"/>
    </source>
</evidence>
<dbReference type="GO" id="GO:0046857">
    <property type="term" value="F:oxidoreductase activity, acting on other nitrogenous compounds as donors, with NAD or NADP as acceptor"/>
    <property type="evidence" value="ECO:0007669"/>
    <property type="project" value="TreeGrafter"/>
</dbReference>
<accession>A0A645GRX3</accession>
<evidence type="ECO:0000313" key="3">
    <source>
        <dbReference type="EMBL" id="MPN29495.1"/>
    </source>
</evidence>
<dbReference type="InterPro" id="IPR000415">
    <property type="entry name" value="Nitroreductase-like"/>
</dbReference>
<name>A0A645GRX3_9ZZZZ</name>
<protein>
    <submittedName>
        <fullName evidence="3">Putative NAD(P)H nitroreductase</fullName>
        <ecNumber evidence="3">1.-.-.-</ecNumber>
    </submittedName>
</protein>
<dbReference type="GO" id="GO:0005829">
    <property type="term" value="C:cytosol"/>
    <property type="evidence" value="ECO:0007669"/>
    <property type="project" value="TreeGrafter"/>
</dbReference>
<reference evidence="3" key="1">
    <citation type="submission" date="2019-08" db="EMBL/GenBank/DDBJ databases">
        <authorList>
            <person name="Kucharzyk K."/>
            <person name="Murdoch R.W."/>
            <person name="Higgins S."/>
            <person name="Loffler F."/>
        </authorList>
    </citation>
    <scope>NUCLEOTIDE SEQUENCE</scope>
</reference>
<dbReference type="EMBL" id="VSSQ01080233">
    <property type="protein sequence ID" value="MPN29495.1"/>
    <property type="molecule type" value="Genomic_DNA"/>
</dbReference>
<dbReference type="Pfam" id="PF00881">
    <property type="entry name" value="Nitroreductase"/>
    <property type="match status" value="1"/>
</dbReference>
<keyword evidence="3" id="KW-0560">Oxidoreductase</keyword>
<dbReference type="SUPFAM" id="SSF55469">
    <property type="entry name" value="FMN-dependent nitroreductase-like"/>
    <property type="match status" value="1"/>
</dbReference>
<sequence length="97" mass="10533">MGGESGLLGDDRALFDWASKQTYIMLANMMTTAALLGVDSCPIEGFDQAAVDQLLADEGLMDPAHFGISVMVSFGYRAKEPAHEKTRQPLADIVKWV</sequence>
<dbReference type="Gene3D" id="3.40.109.10">
    <property type="entry name" value="NADH Oxidase"/>
    <property type="match status" value="1"/>
</dbReference>
<dbReference type="InterPro" id="IPR029479">
    <property type="entry name" value="Nitroreductase"/>
</dbReference>
<dbReference type="AlphaFoldDB" id="A0A645GRX3"/>
<comment type="caution">
    <text evidence="3">The sequence shown here is derived from an EMBL/GenBank/DDBJ whole genome shotgun (WGS) entry which is preliminary data.</text>
</comment>
<proteinExistence type="predicted"/>
<dbReference type="PANTHER" id="PTHR23026:SF125">
    <property type="entry name" value="OXYGEN-INSENSITIVE NAD(P)H NITROREDUCTASE"/>
    <property type="match status" value="1"/>
</dbReference>
<dbReference type="GO" id="GO:0046256">
    <property type="term" value="P:2,4,6-trinitrotoluene catabolic process"/>
    <property type="evidence" value="ECO:0007669"/>
    <property type="project" value="TreeGrafter"/>
</dbReference>
<dbReference type="PANTHER" id="PTHR23026">
    <property type="entry name" value="NADPH NITROREDUCTASE"/>
    <property type="match status" value="1"/>
</dbReference>
<dbReference type="InterPro" id="IPR050627">
    <property type="entry name" value="Nitroreductase/BluB"/>
</dbReference>
<gene>
    <name evidence="3" type="ORF">SDC9_176948</name>
</gene>
<feature type="domain" description="Nitroreductase" evidence="2">
    <location>
        <begin position="11"/>
        <end position="56"/>
    </location>
</feature>
<evidence type="ECO:0000259" key="2">
    <source>
        <dbReference type="Pfam" id="PF00881"/>
    </source>
</evidence>
<dbReference type="EC" id="1.-.-.-" evidence="3"/>
<keyword evidence="1" id="KW-0520">NAD</keyword>